<keyword evidence="6" id="KW-0479">Metal-binding</keyword>
<feature type="domain" description="SsuA/THI5-like" evidence="12">
    <location>
        <begin position="16"/>
        <end position="238"/>
    </location>
</feature>
<dbReference type="OrthoDB" id="434407at2759"/>
<comment type="catalytic activity">
    <reaction evidence="10">
        <text>N(6)-(pyridoxal phosphate)-L-lysyl-[4-amino-5-hydroxymethyl-2-methylpyrimidine phosphate synthase] + L-histidyl-[4-amino-5-hydroxymethyl-2-methylpyrimidine phosphate synthase] + 2 Fe(3+) + 4 H2O = L-lysyl-[4-amino-5-hydroxymethyl-2-methylpyrimidine phosphate synthase] + (2S)-2-amino-5-hydroxy-4-oxopentanoyl-[4-amino-5-hydroxymethyl-2-methylpyrimidine phosphate synthase] + 4-amino-2-methyl-5-(phosphooxymethyl)pyrimidine + 3-oxopropanoate + 2 Fe(2+) + 2 H(+)</text>
        <dbReference type="Rhea" id="RHEA:65756"/>
        <dbReference type="Rhea" id="RHEA-COMP:16892"/>
        <dbReference type="Rhea" id="RHEA-COMP:16893"/>
        <dbReference type="Rhea" id="RHEA-COMP:16894"/>
        <dbReference type="Rhea" id="RHEA-COMP:16895"/>
        <dbReference type="ChEBI" id="CHEBI:15377"/>
        <dbReference type="ChEBI" id="CHEBI:15378"/>
        <dbReference type="ChEBI" id="CHEBI:29033"/>
        <dbReference type="ChEBI" id="CHEBI:29034"/>
        <dbReference type="ChEBI" id="CHEBI:29969"/>
        <dbReference type="ChEBI" id="CHEBI:29979"/>
        <dbReference type="ChEBI" id="CHEBI:33190"/>
        <dbReference type="ChEBI" id="CHEBI:58354"/>
        <dbReference type="ChEBI" id="CHEBI:143915"/>
        <dbReference type="ChEBI" id="CHEBI:157692"/>
    </reaction>
    <physiologicalReaction direction="left-to-right" evidence="10">
        <dbReference type="Rhea" id="RHEA:65757"/>
    </physiologicalReaction>
</comment>
<evidence type="ECO:0000256" key="9">
    <source>
        <dbReference type="ARBA" id="ARBA00023004"/>
    </source>
</evidence>
<dbReference type="GO" id="GO:0009228">
    <property type="term" value="P:thiamine biosynthetic process"/>
    <property type="evidence" value="ECO:0007669"/>
    <property type="project" value="UniProtKB-UniRule"/>
</dbReference>
<evidence type="ECO:0000259" key="12">
    <source>
        <dbReference type="Pfam" id="PF09084"/>
    </source>
</evidence>
<evidence type="ECO:0000256" key="5">
    <source>
        <dbReference type="ARBA" id="ARBA00022679"/>
    </source>
</evidence>
<evidence type="ECO:0000256" key="6">
    <source>
        <dbReference type="ARBA" id="ARBA00022723"/>
    </source>
</evidence>
<evidence type="ECO:0000313" key="13">
    <source>
        <dbReference type="EMBL" id="OQE01224.1"/>
    </source>
</evidence>
<keyword evidence="8 11" id="KW-0784">Thiamine biosynthesis</keyword>
<comment type="similarity">
    <text evidence="3 11">Belongs to the NMT1/THI5 family.</text>
</comment>
<proteinExistence type="inferred from homology"/>
<evidence type="ECO:0000256" key="7">
    <source>
        <dbReference type="ARBA" id="ARBA00022898"/>
    </source>
</evidence>
<dbReference type="UniPathway" id="UPA00060"/>
<dbReference type="Gene3D" id="3.40.190.10">
    <property type="entry name" value="Periplasmic binding protein-like II"/>
    <property type="match status" value="2"/>
</dbReference>
<name>A0A1V6RIB3_9EURO</name>
<keyword evidence="9 11" id="KW-0408">Iron</keyword>
<evidence type="ECO:0000256" key="11">
    <source>
        <dbReference type="RuleBase" id="RU367015"/>
    </source>
</evidence>
<evidence type="ECO:0000256" key="3">
    <source>
        <dbReference type="ARBA" id="ARBA00009406"/>
    </source>
</evidence>
<dbReference type="GO" id="GO:0009229">
    <property type="term" value="P:thiamine diphosphate biosynthetic process"/>
    <property type="evidence" value="ECO:0007669"/>
    <property type="project" value="UniProtKB-UniRule"/>
</dbReference>
<dbReference type="GO" id="GO:0016740">
    <property type="term" value="F:transferase activity"/>
    <property type="evidence" value="ECO:0007669"/>
    <property type="project" value="UniProtKB-KW"/>
</dbReference>
<dbReference type="GO" id="GO:0046872">
    <property type="term" value="F:metal ion binding"/>
    <property type="evidence" value="ECO:0007669"/>
    <property type="project" value="UniProtKB-KW"/>
</dbReference>
<evidence type="ECO:0000313" key="14">
    <source>
        <dbReference type="Proteomes" id="UP000191518"/>
    </source>
</evidence>
<keyword evidence="5" id="KW-0808">Transferase</keyword>
<evidence type="ECO:0000256" key="1">
    <source>
        <dbReference type="ARBA" id="ARBA00003469"/>
    </source>
</evidence>
<reference evidence="14" key="1">
    <citation type="journal article" date="2017" name="Nat. Microbiol.">
        <title>Global analysis of biosynthetic gene clusters reveals vast potential of secondary metabolite production in Penicillium species.</title>
        <authorList>
            <person name="Nielsen J.C."/>
            <person name="Grijseels S."/>
            <person name="Prigent S."/>
            <person name="Ji B."/>
            <person name="Dainat J."/>
            <person name="Nielsen K.F."/>
            <person name="Frisvad J.C."/>
            <person name="Workman M."/>
            <person name="Nielsen J."/>
        </authorList>
    </citation>
    <scope>NUCLEOTIDE SEQUENCE [LARGE SCALE GENOMIC DNA]</scope>
    <source>
        <strain evidence="14">IBT 29486</strain>
    </source>
</reference>
<dbReference type="Proteomes" id="UP000191518">
    <property type="component" value="Unassembled WGS sequence"/>
</dbReference>
<dbReference type="InterPro" id="IPR015168">
    <property type="entry name" value="SsuA/THI5"/>
</dbReference>
<dbReference type="FunFam" id="3.40.190.10:FF:000187">
    <property type="entry name" value="4-amino-5-hydroxymethyl-2-methylpyrimidine phosphate synthase THI5"/>
    <property type="match status" value="1"/>
</dbReference>
<dbReference type="PANTHER" id="PTHR31528:SF1">
    <property type="entry name" value="4-AMINO-5-HYDROXYMETHYL-2-METHYLPYRIMIDINE PHOSPHATE SYNTHASE THI11-RELATED"/>
    <property type="match status" value="1"/>
</dbReference>
<protein>
    <recommendedName>
        <fullName evidence="11">4-amino-5-hydroxymethyl-2-methylpyrimidine phosphate synthase</fullName>
        <shortName evidence="11">HMP-P synthase</shortName>
        <shortName evidence="11">Hydroxymethylpyrimidine phosphate synthase</shortName>
    </recommendedName>
</protein>
<comment type="pathway">
    <text evidence="2 11">Cofactor biosynthesis; thiamine diphosphate biosynthesis.</text>
</comment>
<dbReference type="SUPFAM" id="SSF53850">
    <property type="entry name" value="Periplasmic binding protein-like II"/>
    <property type="match status" value="1"/>
</dbReference>
<comment type="cofactor">
    <cofactor evidence="11">
        <name>Fe cation</name>
        <dbReference type="ChEBI" id="CHEBI:24875"/>
    </cofactor>
</comment>
<gene>
    <name evidence="13" type="ORF">PENVUL_c043G01200</name>
</gene>
<dbReference type="InterPro" id="IPR027939">
    <property type="entry name" value="NMT1/THI5"/>
</dbReference>
<dbReference type="AlphaFoldDB" id="A0A1V6RIB3"/>
<evidence type="ECO:0000256" key="2">
    <source>
        <dbReference type="ARBA" id="ARBA00004948"/>
    </source>
</evidence>
<dbReference type="STRING" id="29845.A0A1V6RIB3"/>
<sequence length="342" mass="37932">MSTDKITFLTNWHATPYHAPLYLAQARGYFKDEGLKVALLEPNDPSDVTEIVGSGKVDMGFKAMIHTLAAKARDFPVTSIGSLLDEPFTGVVYLNTSGITTDFRSLKGKRIGYVGEFGKIQIDELTKYYGMTTDDYTAVRCGMNITKAIIQGTIDAGIGLENVQMVELEEWLADQNRPRSDVQMLRIDQLAELGCCCFCSILYIANDAFIAANPEKIAAFMRAVKRATDDVLADPAGAYAEYIDVKPIMGTDVNRKIFERSFAYFSRDLKNVQRDWTKVTNYGKRLGILDANFVPNYTNEFLSWGLDADSVDPIGDQKRMAALQQEVAAEGGYKRLGVQVSA</sequence>
<evidence type="ECO:0000256" key="4">
    <source>
        <dbReference type="ARBA" id="ARBA00011738"/>
    </source>
</evidence>
<keyword evidence="14" id="KW-1185">Reference proteome</keyword>
<evidence type="ECO:0000256" key="8">
    <source>
        <dbReference type="ARBA" id="ARBA00022977"/>
    </source>
</evidence>
<comment type="function">
    <text evidence="1 11">Responsible for the formation of the pyrimidine heterocycle in the thiamine biosynthesis pathway. Catalyzes the formation of hydroxymethylpyrimidine phosphate (HMP-P) from histidine and pyridoxal phosphate (PLP). The protein uses PLP and the active site histidine to form HMP-P, generating an inactive enzyme. The enzyme can only undergo a single turnover, which suggests it is a suicide enzyme.</text>
</comment>
<comment type="caution">
    <text evidence="13">The sequence shown here is derived from an EMBL/GenBank/DDBJ whole genome shotgun (WGS) entry which is preliminary data.</text>
</comment>
<evidence type="ECO:0000256" key="10">
    <source>
        <dbReference type="ARBA" id="ARBA00048179"/>
    </source>
</evidence>
<organism evidence="13 14">
    <name type="scientific">Penicillium vulpinum</name>
    <dbReference type="NCBI Taxonomy" id="29845"/>
    <lineage>
        <taxon>Eukaryota</taxon>
        <taxon>Fungi</taxon>
        <taxon>Dikarya</taxon>
        <taxon>Ascomycota</taxon>
        <taxon>Pezizomycotina</taxon>
        <taxon>Eurotiomycetes</taxon>
        <taxon>Eurotiomycetidae</taxon>
        <taxon>Eurotiales</taxon>
        <taxon>Aspergillaceae</taxon>
        <taxon>Penicillium</taxon>
    </lineage>
</organism>
<accession>A0A1V6RIB3</accession>
<dbReference type="PANTHER" id="PTHR31528">
    <property type="entry name" value="4-AMINO-5-HYDROXYMETHYL-2-METHYLPYRIMIDINE PHOSPHATE SYNTHASE THI11-RELATED"/>
    <property type="match status" value="1"/>
</dbReference>
<dbReference type="EMBL" id="MDYP01000043">
    <property type="protein sequence ID" value="OQE01224.1"/>
    <property type="molecule type" value="Genomic_DNA"/>
</dbReference>
<comment type="subunit">
    <text evidence="4 11">Homodimer.</text>
</comment>
<keyword evidence="7 11" id="KW-0663">Pyridoxal phosphate</keyword>
<dbReference type="CDD" id="cd13650">
    <property type="entry name" value="PBP2_THI5"/>
    <property type="match status" value="1"/>
</dbReference>
<dbReference type="Pfam" id="PF09084">
    <property type="entry name" value="NMT1"/>
    <property type="match status" value="1"/>
</dbReference>